<evidence type="ECO:0008006" key="3">
    <source>
        <dbReference type="Google" id="ProtNLM"/>
    </source>
</evidence>
<reference evidence="1 2" key="1">
    <citation type="journal article" date="2016" name="Nat. Commun.">
        <title>Ectomycorrhizal ecology is imprinted in the genome of the dominant symbiotic fungus Cenococcum geophilum.</title>
        <authorList>
            <consortium name="DOE Joint Genome Institute"/>
            <person name="Peter M."/>
            <person name="Kohler A."/>
            <person name="Ohm R.A."/>
            <person name="Kuo A."/>
            <person name="Krutzmann J."/>
            <person name="Morin E."/>
            <person name="Arend M."/>
            <person name="Barry K.W."/>
            <person name="Binder M."/>
            <person name="Choi C."/>
            <person name="Clum A."/>
            <person name="Copeland A."/>
            <person name="Grisel N."/>
            <person name="Haridas S."/>
            <person name="Kipfer T."/>
            <person name="LaButti K."/>
            <person name="Lindquist E."/>
            <person name="Lipzen A."/>
            <person name="Maire R."/>
            <person name="Meier B."/>
            <person name="Mihaltcheva S."/>
            <person name="Molinier V."/>
            <person name="Murat C."/>
            <person name="Poggeler S."/>
            <person name="Quandt C.A."/>
            <person name="Sperisen C."/>
            <person name="Tritt A."/>
            <person name="Tisserant E."/>
            <person name="Crous P.W."/>
            <person name="Henrissat B."/>
            <person name="Nehls U."/>
            <person name="Egli S."/>
            <person name="Spatafora J.W."/>
            <person name="Grigoriev I.V."/>
            <person name="Martin F.M."/>
        </authorList>
    </citation>
    <scope>NUCLEOTIDE SEQUENCE [LARGE SCALE GENOMIC DNA]</scope>
    <source>
        <strain evidence="1 2">CBS 207.34</strain>
    </source>
</reference>
<dbReference type="Proteomes" id="UP000250140">
    <property type="component" value="Unassembled WGS sequence"/>
</dbReference>
<accession>A0A8E2F0B0</accession>
<keyword evidence="2" id="KW-1185">Reference proteome</keyword>
<dbReference type="OrthoDB" id="294702at2759"/>
<name>A0A8E2F0B0_9PEZI</name>
<organism evidence="1 2">
    <name type="scientific">Glonium stellatum</name>
    <dbReference type="NCBI Taxonomy" id="574774"/>
    <lineage>
        <taxon>Eukaryota</taxon>
        <taxon>Fungi</taxon>
        <taxon>Dikarya</taxon>
        <taxon>Ascomycota</taxon>
        <taxon>Pezizomycotina</taxon>
        <taxon>Dothideomycetes</taxon>
        <taxon>Pleosporomycetidae</taxon>
        <taxon>Gloniales</taxon>
        <taxon>Gloniaceae</taxon>
        <taxon>Glonium</taxon>
    </lineage>
</organism>
<dbReference type="EMBL" id="KV749787">
    <property type="protein sequence ID" value="OCL07796.1"/>
    <property type="molecule type" value="Genomic_DNA"/>
</dbReference>
<dbReference type="PANTHER" id="PTHR43433:SF10">
    <property type="entry name" value="AB HYDROLASE-1 DOMAIN-CONTAINING PROTEIN"/>
    <property type="match status" value="1"/>
</dbReference>
<protein>
    <recommendedName>
        <fullName evidence="3">AB hydrolase-1 domain-containing protein</fullName>
    </recommendedName>
</protein>
<evidence type="ECO:0000313" key="2">
    <source>
        <dbReference type="Proteomes" id="UP000250140"/>
    </source>
</evidence>
<dbReference type="Gene3D" id="3.40.50.1820">
    <property type="entry name" value="alpha/beta hydrolase"/>
    <property type="match status" value="1"/>
</dbReference>
<feature type="non-terminal residue" evidence="1">
    <location>
        <position position="1"/>
    </location>
</feature>
<dbReference type="AlphaFoldDB" id="A0A8E2F0B0"/>
<sequence>LSAMEFLCNIRLHQTMKLPPNPDKGRSKPLQISYSDYGYHDQDPWNPDDEAVVLLCGALMGTRFCYSHLDQLAKENKVRIIHPDRPGIGGSDPVKLEERISVWLEMVPLLLKHLNIKHVSLASHSGGLVYALNTLLTHPHLLHPTHPYVAFFAPWVHHSHSGVSTMLATSFLPTPLIGKFASLARFVNNNVSPLVGLSGNLIDTLTPTSNPATPPLPAPVQIPALAPLPQDQASFSACIRPLIMQYLFAEAIDGISADAQLFLKKGSGAAWSPPPPLFTDLDSFVPLLAARRAASPFISLLHIDAFHGEKDDMVGAKGARWFDQCWEQMPASGKVEYRSQTMQGTEHNYLLDARFGVSELWLGRVRGAFGV</sequence>
<dbReference type="SUPFAM" id="SSF53474">
    <property type="entry name" value="alpha/beta-Hydrolases"/>
    <property type="match status" value="1"/>
</dbReference>
<proteinExistence type="predicted"/>
<gene>
    <name evidence="1" type="ORF">AOQ84DRAFT_408228</name>
</gene>
<evidence type="ECO:0000313" key="1">
    <source>
        <dbReference type="EMBL" id="OCL07796.1"/>
    </source>
</evidence>
<dbReference type="InterPro" id="IPR029058">
    <property type="entry name" value="AB_hydrolase_fold"/>
</dbReference>
<dbReference type="InterPro" id="IPR050471">
    <property type="entry name" value="AB_hydrolase"/>
</dbReference>
<dbReference type="PANTHER" id="PTHR43433">
    <property type="entry name" value="HYDROLASE, ALPHA/BETA FOLD FAMILY PROTEIN"/>
    <property type="match status" value="1"/>
</dbReference>